<dbReference type="InterPro" id="IPR042194">
    <property type="entry name" value="FHIPEP_1"/>
</dbReference>
<keyword evidence="7" id="KW-0653">Protein transport</keyword>
<gene>
    <name evidence="7" type="primary">flhA</name>
    <name evidence="9" type="ORF">B0X71_14070</name>
</gene>
<dbReference type="RefSeq" id="WP_077590010.1">
    <property type="nucleotide sequence ID" value="NZ_CP019640.1"/>
</dbReference>
<comment type="subcellular location">
    <subcellularLocation>
        <location evidence="1 7">Cell membrane</location>
        <topology evidence="1 7">Multi-pass membrane protein</topology>
    </subcellularLocation>
</comment>
<dbReference type="PIRSF" id="PIRSF005419">
    <property type="entry name" value="FlhA"/>
    <property type="match status" value="1"/>
</dbReference>
<dbReference type="InterPro" id="IPR001712">
    <property type="entry name" value="T3SS_FHIPEP"/>
</dbReference>
<keyword evidence="7" id="KW-0813">Transport</keyword>
<keyword evidence="9" id="KW-0966">Cell projection</keyword>
<dbReference type="PRINTS" id="PR00949">
    <property type="entry name" value="TYPE3IMAPROT"/>
</dbReference>
<dbReference type="InterPro" id="IPR025505">
    <property type="entry name" value="FHIPEP_CS"/>
</dbReference>
<dbReference type="GO" id="GO:0044780">
    <property type="term" value="P:bacterial-type flagellum assembly"/>
    <property type="evidence" value="ECO:0007669"/>
    <property type="project" value="InterPro"/>
</dbReference>
<keyword evidence="6 7" id="KW-0472">Membrane</keyword>
<dbReference type="NCBIfam" id="TIGR01398">
    <property type="entry name" value="FlhA"/>
    <property type="match status" value="1"/>
</dbReference>
<feature type="transmembrane region" description="Helical" evidence="7">
    <location>
        <begin position="271"/>
        <end position="304"/>
    </location>
</feature>
<reference evidence="9 10" key="1">
    <citation type="submission" date="2017-02" db="EMBL/GenBank/DDBJ databases">
        <title>The complete genomic sequence of a novel cold adapted crude oil-degrading bacterium Planococcus qaidamina Y42.</title>
        <authorList>
            <person name="Yang R."/>
        </authorList>
    </citation>
    <scope>NUCLEOTIDE SEQUENCE [LARGE SCALE GENOMIC DNA]</scope>
    <source>
        <strain evidence="9 10">Y42</strain>
    </source>
</reference>
<dbReference type="PANTHER" id="PTHR30161">
    <property type="entry name" value="FLAGELLAR EXPORT PROTEIN, MEMBRANE FLHA SUBUNIT-RELATED"/>
    <property type="match status" value="1"/>
</dbReference>
<feature type="transmembrane region" description="Helical" evidence="7">
    <location>
        <begin position="7"/>
        <end position="24"/>
    </location>
</feature>
<evidence type="ECO:0000256" key="7">
    <source>
        <dbReference type="RuleBase" id="RU364093"/>
    </source>
</evidence>
<evidence type="ECO:0000256" key="2">
    <source>
        <dbReference type="ARBA" id="ARBA00008835"/>
    </source>
</evidence>
<proteinExistence type="inferred from homology"/>
<dbReference type="AlphaFoldDB" id="A0A1Q2L246"/>
<evidence type="ECO:0000256" key="5">
    <source>
        <dbReference type="ARBA" id="ARBA00022989"/>
    </source>
</evidence>
<comment type="similarity">
    <text evidence="2 7">Belongs to the FHIPEP (flagella/HR/invasion proteins export pore) family.</text>
</comment>
<sequence>MKTRDYAVLLSVIMIVIMMVIPLPPLLLDFLIIANLSIALTIILVAMNTREALQFSIFPSLILLTTLFRLALNVSTTRSILSNQTGGEVIETFGSFVVGGEVIIGILVFLILVIIQFLVITKGSERVAEVAARFTLDSMPGKQMSIDADLGAGMISDQEAKKSREKIGQEADFYGAMDGASKFVKGDAIAGIIITIINIIGGLIIGVVVHGMPIGEAAELFTLLSIGDGLVSQIPALLISTAMGIVVTRAVSDGNLGSDITKQLFAYPKMLYVVSGTLILIAFLTPINPMLILPVAGLIAFGAFKMQGALNDLEEEEKEATDDDKALEAMKKPESITDLLHLDAIEFEFGYGLIPIADKNQGGDLLDRVIMIRRQCAMELGIIVPVIRIRDNIQLGPSEYVIKIKGNKVASGDIMLDRYLAMSGGVDDDSIEGIATHEPAFGMPALWVTEDMKEEAEMAGYAIIDPPSVVSTHLTEVIKRHAHELVGRQEVKSLIDNVRETAPAVVEELIPHMMTIGEVQKVLMKLLQEKVSIRNLLMILETLADYAGHTKDSELLTEYVRQALSRQLTLQYVNPGGTLQVLTAGAGLEKKFMDSIHRTEQGNYLSMDPETSQKVFESISQQATQLQQTGIQPILLTSPSIRLYMRQFIERFAPDLPVLSYNELESDIEIQSVGVINLSTEAVSVS</sequence>
<feature type="coiled-coil region" evidence="8">
    <location>
        <begin position="303"/>
        <end position="330"/>
    </location>
</feature>
<evidence type="ECO:0000256" key="4">
    <source>
        <dbReference type="ARBA" id="ARBA00022692"/>
    </source>
</evidence>
<keyword evidence="5 7" id="KW-1133">Transmembrane helix</keyword>
<dbReference type="Gene3D" id="3.40.50.12790">
    <property type="entry name" value="FHIPEP family, domain 4"/>
    <property type="match status" value="1"/>
</dbReference>
<dbReference type="EMBL" id="CP019640">
    <property type="protein sequence ID" value="AQQ54117.1"/>
    <property type="molecule type" value="Genomic_DNA"/>
</dbReference>
<comment type="function">
    <text evidence="7">Required for formation of the rod structure of the flagellar apparatus. Together with FliI and FliH, may constitute the export apparatus of flagellin.</text>
</comment>
<dbReference type="InterPro" id="IPR042193">
    <property type="entry name" value="FHIPEP_3"/>
</dbReference>
<dbReference type="Gene3D" id="3.40.30.60">
    <property type="entry name" value="FHIPEP family, domain 1"/>
    <property type="match status" value="1"/>
</dbReference>
<dbReference type="PANTHER" id="PTHR30161:SF1">
    <property type="entry name" value="FLAGELLAR BIOSYNTHESIS PROTEIN FLHA-RELATED"/>
    <property type="match status" value="1"/>
</dbReference>
<keyword evidence="9" id="KW-0282">Flagellum</keyword>
<evidence type="ECO:0000256" key="1">
    <source>
        <dbReference type="ARBA" id="ARBA00004651"/>
    </source>
</evidence>
<feature type="transmembrane region" description="Helical" evidence="7">
    <location>
        <begin position="55"/>
        <end position="72"/>
    </location>
</feature>
<accession>A0A1Q2L246</accession>
<dbReference type="GO" id="GO:0009306">
    <property type="term" value="P:protein secretion"/>
    <property type="evidence" value="ECO:0007669"/>
    <property type="project" value="InterPro"/>
</dbReference>
<organism evidence="9 10">
    <name type="scientific">Planococcus lenghuensis</name>
    <dbReference type="NCBI Taxonomy" id="2213202"/>
    <lineage>
        <taxon>Bacteria</taxon>
        <taxon>Bacillati</taxon>
        <taxon>Bacillota</taxon>
        <taxon>Bacilli</taxon>
        <taxon>Bacillales</taxon>
        <taxon>Caryophanaceae</taxon>
        <taxon>Planococcus</taxon>
    </lineage>
</organism>
<dbReference type="OrthoDB" id="9759185at2"/>
<evidence type="ECO:0000313" key="9">
    <source>
        <dbReference type="EMBL" id="AQQ54117.1"/>
    </source>
</evidence>
<dbReference type="Pfam" id="PF00771">
    <property type="entry name" value="FHIPEP"/>
    <property type="match status" value="1"/>
</dbReference>
<evidence type="ECO:0000256" key="6">
    <source>
        <dbReference type="ARBA" id="ARBA00023136"/>
    </source>
</evidence>
<dbReference type="KEGG" id="pmar:B0X71_14070"/>
<feature type="transmembrane region" description="Helical" evidence="7">
    <location>
        <begin position="188"/>
        <end position="210"/>
    </location>
</feature>
<keyword evidence="7" id="KW-1005">Bacterial flagellum biogenesis</keyword>
<dbReference type="InterPro" id="IPR006301">
    <property type="entry name" value="FlhA"/>
</dbReference>
<dbReference type="Proteomes" id="UP000188184">
    <property type="component" value="Chromosome"/>
</dbReference>
<keyword evidence="4 7" id="KW-0812">Transmembrane</keyword>
<feature type="transmembrane region" description="Helical" evidence="7">
    <location>
        <begin position="92"/>
        <end position="119"/>
    </location>
</feature>
<dbReference type="GO" id="GO:0005886">
    <property type="term" value="C:plasma membrane"/>
    <property type="evidence" value="ECO:0007669"/>
    <property type="project" value="UniProtKB-SubCell"/>
</dbReference>
<feature type="transmembrane region" description="Helical" evidence="7">
    <location>
        <begin position="230"/>
        <end position="251"/>
    </location>
</feature>
<keyword evidence="8" id="KW-0175">Coiled coil</keyword>
<name>A0A1Q2L246_9BACL</name>
<dbReference type="PROSITE" id="PS00994">
    <property type="entry name" value="FHIPEP"/>
    <property type="match status" value="1"/>
</dbReference>
<keyword evidence="9" id="KW-0969">Cilium</keyword>
<keyword evidence="10" id="KW-1185">Reference proteome</keyword>
<feature type="transmembrane region" description="Helical" evidence="7">
    <location>
        <begin position="30"/>
        <end position="48"/>
    </location>
</feature>
<dbReference type="Gene3D" id="1.10.8.540">
    <property type="entry name" value="FHIPEP family, domain 3"/>
    <property type="match status" value="1"/>
</dbReference>
<dbReference type="InterPro" id="IPR042196">
    <property type="entry name" value="FHIPEP_4"/>
</dbReference>
<evidence type="ECO:0000256" key="8">
    <source>
        <dbReference type="SAM" id="Coils"/>
    </source>
</evidence>
<keyword evidence="3 7" id="KW-1003">Cell membrane</keyword>
<evidence type="ECO:0000313" key="10">
    <source>
        <dbReference type="Proteomes" id="UP000188184"/>
    </source>
</evidence>
<evidence type="ECO:0000256" key="3">
    <source>
        <dbReference type="ARBA" id="ARBA00022475"/>
    </source>
</evidence>
<keyword evidence="7" id="KW-1006">Bacterial flagellum protein export</keyword>
<protein>
    <recommendedName>
        <fullName evidence="7">Flagellar biosynthesis protein FlhA</fullName>
    </recommendedName>
</protein>